<dbReference type="PROSITE" id="PS00151">
    <property type="entry name" value="ACYLPHOSPHATASE_2"/>
    <property type="match status" value="1"/>
</dbReference>
<evidence type="ECO:0000256" key="4">
    <source>
        <dbReference type="PROSITE-ProRule" id="PRU00520"/>
    </source>
</evidence>
<comment type="catalytic activity">
    <reaction evidence="3 4">
        <text>an acyl phosphate + H2O = a carboxylate + phosphate + H(+)</text>
        <dbReference type="Rhea" id="RHEA:14965"/>
        <dbReference type="ChEBI" id="CHEBI:15377"/>
        <dbReference type="ChEBI" id="CHEBI:15378"/>
        <dbReference type="ChEBI" id="CHEBI:29067"/>
        <dbReference type="ChEBI" id="CHEBI:43474"/>
        <dbReference type="ChEBI" id="CHEBI:59918"/>
        <dbReference type="EC" id="3.6.1.7"/>
    </reaction>
</comment>
<dbReference type="EC" id="3.6.1.7" evidence="2 4"/>
<sequence length="94" mass="10488">MRQMTRLLRIHGRVQGVCYRDSAVAEASRLGVSGWVRNRRDGTVEALISGEPENLLEFVTWARNGPPAAEVSMVEVQECVVDASLEGFCRWPTL</sequence>
<evidence type="ECO:0000259" key="6">
    <source>
        <dbReference type="PROSITE" id="PS51160"/>
    </source>
</evidence>
<dbReference type="Pfam" id="PF00708">
    <property type="entry name" value="Acylphosphatase"/>
    <property type="match status" value="1"/>
</dbReference>
<name>A0A1Y6BQZ8_9NEIS</name>
<reference evidence="8" key="1">
    <citation type="submission" date="2017-04" db="EMBL/GenBank/DDBJ databases">
        <authorList>
            <person name="Varghese N."/>
            <person name="Submissions S."/>
        </authorList>
    </citation>
    <scope>NUCLEOTIDE SEQUENCE [LARGE SCALE GENOMIC DNA]</scope>
    <source>
        <strain evidence="8">DSM 22618</strain>
    </source>
</reference>
<feature type="active site" evidence="4">
    <location>
        <position position="20"/>
    </location>
</feature>
<evidence type="ECO:0000256" key="1">
    <source>
        <dbReference type="ARBA" id="ARBA00005614"/>
    </source>
</evidence>
<dbReference type="AlphaFoldDB" id="A0A1Y6BQZ8"/>
<accession>A0A1Y6BQZ8</accession>
<keyword evidence="8" id="KW-1185">Reference proteome</keyword>
<dbReference type="InterPro" id="IPR017968">
    <property type="entry name" value="Acylphosphatase_CS"/>
</dbReference>
<dbReference type="Proteomes" id="UP000192920">
    <property type="component" value="Unassembled WGS sequence"/>
</dbReference>
<comment type="similarity">
    <text evidence="1 5">Belongs to the acylphosphatase family.</text>
</comment>
<gene>
    <name evidence="7" type="ORF">SAMN02745746_01497</name>
</gene>
<dbReference type="RefSeq" id="WP_085275803.1">
    <property type="nucleotide sequence ID" value="NZ_FXAG01000006.1"/>
</dbReference>
<dbReference type="STRING" id="1123014.SAMN02745746_01497"/>
<organism evidence="7 8">
    <name type="scientific">Pseudogulbenkiania subflava DSM 22618</name>
    <dbReference type="NCBI Taxonomy" id="1123014"/>
    <lineage>
        <taxon>Bacteria</taxon>
        <taxon>Pseudomonadati</taxon>
        <taxon>Pseudomonadota</taxon>
        <taxon>Betaproteobacteria</taxon>
        <taxon>Neisseriales</taxon>
        <taxon>Chromobacteriaceae</taxon>
        <taxon>Pseudogulbenkiania</taxon>
    </lineage>
</organism>
<dbReference type="GO" id="GO:0003998">
    <property type="term" value="F:acylphosphatase activity"/>
    <property type="evidence" value="ECO:0007669"/>
    <property type="project" value="UniProtKB-EC"/>
</dbReference>
<dbReference type="EMBL" id="FXAG01000006">
    <property type="protein sequence ID" value="SMF13708.1"/>
    <property type="molecule type" value="Genomic_DNA"/>
</dbReference>
<protein>
    <recommendedName>
        <fullName evidence="2 4">acylphosphatase</fullName>
        <ecNumber evidence="2 4">3.6.1.7</ecNumber>
    </recommendedName>
</protein>
<keyword evidence="4" id="KW-0378">Hydrolase</keyword>
<feature type="active site" evidence="4">
    <location>
        <position position="38"/>
    </location>
</feature>
<dbReference type="PANTHER" id="PTHR47268">
    <property type="entry name" value="ACYLPHOSPHATASE"/>
    <property type="match status" value="1"/>
</dbReference>
<dbReference type="Gene3D" id="3.30.70.100">
    <property type="match status" value="1"/>
</dbReference>
<feature type="domain" description="Acylphosphatase-like" evidence="6">
    <location>
        <begin position="5"/>
        <end position="94"/>
    </location>
</feature>
<dbReference type="SUPFAM" id="SSF54975">
    <property type="entry name" value="Acylphosphatase/BLUF domain-like"/>
    <property type="match status" value="1"/>
</dbReference>
<proteinExistence type="inferred from homology"/>
<evidence type="ECO:0000313" key="7">
    <source>
        <dbReference type="EMBL" id="SMF13708.1"/>
    </source>
</evidence>
<evidence type="ECO:0000313" key="8">
    <source>
        <dbReference type="Proteomes" id="UP000192920"/>
    </source>
</evidence>
<evidence type="ECO:0000256" key="5">
    <source>
        <dbReference type="RuleBase" id="RU004168"/>
    </source>
</evidence>
<evidence type="ECO:0000256" key="3">
    <source>
        <dbReference type="ARBA" id="ARBA00047645"/>
    </source>
</evidence>
<dbReference type="PANTHER" id="PTHR47268:SF4">
    <property type="entry name" value="ACYLPHOSPHATASE"/>
    <property type="match status" value="1"/>
</dbReference>
<dbReference type="PROSITE" id="PS51160">
    <property type="entry name" value="ACYLPHOSPHATASE_3"/>
    <property type="match status" value="1"/>
</dbReference>
<evidence type="ECO:0000256" key="2">
    <source>
        <dbReference type="ARBA" id="ARBA00012150"/>
    </source>
</evidence>
<dbReference type="InterPro" id="IPR036046">
    <property type="entry name" value="Acylphosphatase-like_dom_sf"/>
</dbReference>
<dbReference type="InterPro" id="IPR020456">
    <property type="entry name" value="Acylphosphatase"/>
</dbReference>
<dbReference type="PRINTS" id="PR00112">
    <property type="entry name" value="ACYLPHPHTASE"/>
</dbReference>
<dbReference type="InterPro" id="IPR001792">
    <property type="entry name" value="Acylphosphatase-like_dom"/>
</dbReference>